<dbReference type="Gene3D" id="3.40.50.300">
    <property type="entry name" value="P-loop containing nucleotide triphosphate hydrolases"/>
    <property type="match status" value="1"/>
</dbReference>
<comment type="cofactor">
    <cofactor evidence="1">
        <name>Zn(2+)</name>
        <dbReference type="ChEBI" id="CHEBI:29105"/>
    </cofactor>
</comment>
<keyword evidence="13" id="KW-0472">Membrane</keyword>
<evidence type="ECO:0000313" key="16">
    <source>
        <dbReference type="WBParaSite" id="Hba_10546"/>
    </source>
</evidence>
<evidence type="ECO:0000313" key="15">
    <source>
        <dbReference type="Proteomes" id="UP000095283"/>
    </source>
</evidence>
<dbReference type="AlphaFoldDB" id="A0A1I7WZD5"/>
<keyword evidence="11" id="KW-1133">Transmembrane helix</keyword>
<dbReference type="GO" id="GO:0016887">
    <property type="term" value="F:ATP hydrolysis activity"/>
    <property type="evidence" value="ECO:0007669"/>
    <property type="project" value="InterPro"/>
</dbReference>
<keyword evidence="12" id="KW-0482">Metalloprotease</keyword>
<proteinExistence type="predicted"/>
<keyword evidence="6" id="KW-0547">Nucleotide-binding</keyword>
<accession>A0A1I7WZD5</accession>
<sequence length="264" mass="29609">MLVSVDIAGCNEARQEISEFVDYFKNPTKYTLGAKLPRGALLTGPPGCGKTLIAKALAAEATTPFFTMNGSEFVEVIGGLGASRIRGLFKEARSRAPCIIYIDEIDAIGRKRSAEKGTGGSNEEEQTLNQLLVEMDGMGSEQGIMVLGSTNRPDILDKALLRPGRFDRHINIDLPTVMERKEMFELYLKRIKLNHPYNKCSFRLAQMTPGFSELEYALEKILAGELQLFLVHPQHWDLLSIVQEIENYSAKRRLGYIYYIITEI</sequence>
<dbReference type="SMART" id="SM00382">
    <property type="entry name" value="AAA"/>
    <property type="match status" value="1"/>
</dbReference>
<keyword evidence="3" id="KW-0645">Protease</keyword>
<evidence type="ECO:0000256" key="7">
    <source>
        <dbReference type="ARBA" id="ARBA00022801"/>
    </source>
</evidence>
<keyword evidence="10" id="KW-0809">Transit peptide</keyword>
<evidence type="ECO:0000256" key="13">
    <source>
        <dbReference type="ARBA" id="ARBA00023136"/>
    </source>
</evidence>
<keyword evidence="15" id="KW-1185">Reference proteome</keyword>
<dbReference type="GO" id="GO:0008237">
    <property type="term" value="F:metallopeptidase activity"/>
    <property type="evidence" value="ECO:0007669"/>
    <property type="project" value="UniProtKB-KW"/>
</dbReference>
<dbReference type="InterPro" id="IPR027417">
    <property type="entry name" value="P-loop_NTPase"/>
</dbReference>
<dbReference type="InterPro" id="IPR050928">
    <property type="entry name" value="ATP-dep_Zn_Metalloprotease"/>
</dbReference>
<dbReference type="GO" id="GO:0046872">
    <property type="term" value="F:metal ion binding"/>
    <property type="evidence" value="ECO:0007669"/>
    <property type="project" value="UniProtKB-KW"/>
</dbReference>
<evidence type="ECO:0000256" key="9">
    <source>
        <dbReference type="ARBA" id="ARBA00022840"/>
    </source>
</evidence>
<feature type="domain" description="AAA+ ATPase" evidence="14">
    <location>
        <begin position="36"/>
        <end position="176"/>
    </location>
</feature>
<dbReference type="GO" id="GO:0005745">
    <property type="term" value="C:m-AAA complex"/>
    <property type="evidence" value="ECO:0007669"/>
    <property type="project" value="TreeGrafter"/>
</dbReference>
<evidence type="ECO:0000256" key="6">
    <source>
        <dbReference type="ARBA" id="ARBA00022741"/>
    </source>
</evidence>
<keyword evidence="5" id="KW-0479">Metal-binding</keyword>
<keyword evidence="7" id="KW-0378">Hydrolase</keyword>
<dbReference type="CDD" id="cd19501">
    <property type="entry name" value="RecA-like_FtsH"/>
    <property type="match status" value="1"/>
</dbReference>
<evidence type="ECO:0000256" key="1">
    <source>
        <dbReference type="ARBA" id="ARBA00001947"/>
    </source>
</evidence>
<dbReference type="Gene3D" id="1.10.8.60">
    <property type="match status" value="1"/>
</dbReference>
<dbReference type="Proteomes" id="UP000095283">
    <property type="component" value="Unplaced"/>
</dbReference>
<evidence type="ECO:0000256" key="5">
    <source>
        <dbReference type="ARBA" id="ARBA00022723"/>
    </source>
</evidence>
<dbReference type="WBParaSite" id="Hba_10546">
    <property type="protein sequence ID" value="Hba_10546"/>
    <property type="gene ID" value="Hba_10546"/>
</dbReference>
<dbReference type="FunFam" id="3.40.50.300:FF:000277">
    <property type="entry name" value="ATP-dependent zinc metalloprotease FtsH"/>
    <property type="match status" value="1"/>
</dbReference>
<dbReference type="PANTHER" id="PTHR43655">
    <property type="entry name" value="ATP-DEPENDENT PROTEASE"/>
    <property type="match status" value="1"/>
</dbReference>
<dbReference type="GO" id="GO:0034982">
    <property type="term" value="P:mitochondrial protein processing"/>
    <property type="evidence" value="ECO:0007669"/>
    <property type="project" value="TreeGrafter"/>
</dbReference>
<dbReference type="PANTHER" id="PTHR43655:SF8">
    <property type="entry name" value="PARAPLEGIN"/>
    <property type="match status" value="1"/>
</dbReference>
<organism evidence="15 16">
    <name type="scientific">Heterorhabditis bacteriophora</name>
    <name type="common">Entomopathogenic nematode worm</name>
    <dbReference type="NCBI Taxonomy" id="37862"/>
    <lineage>
        <taxon>Eukaryota</taxon>
        <taxon>Metazoa</taxon>
        <taxon>Ecdysozoa</taxon>
        <taxon>Nematoda</taxon>
        <taxon>Chromadorea</taxon>
        <taxon>Rhabditida</taxon>
        <taxon>Rhabditina</taxon>
        <taxon>Rhabditomorpha</taxon>
        <taxon>Strongyloidea</taxon>
        <taxon>Heterorhabditidae</taxon>
        <taxon>Heterorhabditis</taxon>
    </lineage>
</organism>
<evidence type="ECO:0000256" key="3">
    <source>
        <dbReference type="ARBA" id="ARBA00022670"/>
    </source>
</evidence>
<dbReference type="InterPro" id="IPR003959">
    <property type="entry name" value="ATPase_AAA_core"/>
</dbReference>
<dbReference type="Pfam" id="PF00004">
    <property type="entry name" value="AAA"/>
    <property type="match status" value="1"/>
</dbReference>
<keyword evidence="8" id="KW-0862">Zinc</keyword>
<evidence type="ECO:0000256" key="12">
    <source>
        <dbReference type="ARBA" id="ARBA00023049"/>
    </source>
</evidence>
<protein>
    <submittedName>
        <fullName evidence="16">AAA domain-containing protein</fullName>
    </submittedName>
</protein>
<evidence type="ECO:0000256" key="10">
    <source>
        <dbReference type="ARBA" id="ARBA00022946"/>
    </source>
</evidence>
<keyword evidence="9" id="KW-0067">ATP-binding</keyword>
<evidence type="ECO:0000256" key="8">
    <source>
        <dbReference type="ARBA" id="ARBA00022833"/>
    </source>
</evidence>
<name>A0A1I7WZD5_HETBA</name>
<evidence type="ECO:0000256" key="2">
    <source>
        <dbReference type="ARBA" id="ARBA00004141"/>
    </source>
</evidence>
<reference evidence="16" key="1">
    <citation type="submission" date="2016-11" db="UniProtKB">
        <authorList>
            <consortium name="WormBaseParasite"/>
        </authorList>
    </citation>
    <scope>IDENTIFICATION</scope>
</reference>
<keyword evidence="4" id="KW-0812">Transmembrane</keyword>
<dbReference type="InterPro" id="IPR003593">
    <property type="entry name" value="AAA+_ATPase"/>
</dbReference>
<evidence type="ECO:0000256" key="4">
    <source>
        <dbReference type="ARBA" id="ARBA00022692"/>
    </source>
</evidence>
<dbReference type="SUPFAM" id="SSF52540">
    <property type="entry name" value="P-loop containing nucleoside triphosphate hydrolases"/>
    <property type="match status" value="1"/>
</dbReference>
<dbReference type="GO" id="GO:0005524">
    <property type="term" value="F:ATP binding"/>
    <property type="evidence" value="ECO:0007669"/>
    <property type="project" value="UniProtKB-KW"/>
</dbReference>
<evidence type="ECO:0000259" key="14">
    <source>
        <dbReference type="SMART" id="SM00382"/>
    </source>
</evidence>
<comment type="subcellular location">
    <subcellularLocation>
        <location evidence="2">Membrane</location>
        <topology evidence="2">Multi-pass membrane protein</topology>
    </subcellularLocation>
</comment>
<evidence type="ECO:0000256" key="11">
    <source>
        <dbReference type="ARBA" id="ARBA00022989"/>
    </source>
</evidence>